<gene>
    <name evidence="4" type="ORF">CCAX7_46810</name>
</gene>
<feature type="region of interest" description="Disordered" evidence="1">
    <location>
        <begin position="282"/>
        <end position="301"/>
    </location>
</feature>
<dbReference type="InterPro" id="IPR012334">
    <property type="entry name" value="Pectin_lyas_fold"/>
</dbReference>
<evidence type="ECO:0000313" key="5">
    <source>
        <dbReference type="Proteomes" id="UP000287394"/>
    </source>
</evidence>
<name>A0A402CQS0_9BACT</name>
<accession>A0A402CQS0</accession>
<keyword evidence="2" id="KW-0732">Signal</keyword>
<evidence type="ECO:0000259" key="3">
    <source>
        <dbReference type="Pfam" id="PF13229"/>
    </source>
</evidence>
<dbReference type="KEGG" id="ccot:CCAX7_46810"/>
<dbReference type="InterPro" id="IPR011050">
    <property type="entry name" value="Pectin_lyase_fold/virulence"/>
</dbReference>
<feature type="domain" description="Right handed beta helix" evidence="3">
    <location>
        <begin position="104"/>
        <end position="280"/>
    </location>
</feature>
<protein>
    <submittedName>
        <fullName evidence="4">Outer membrane protein B</fullName>
    </submittedName>
</protein>
<dbReference type="AlphaFoldDB" id="A0A402CQS0"/>
<evidence type="ECO:0000256" key="2">
    <source>
        <dbReference type="SAM" id="SignalP"/>
    </source>
</evidence>
<dbReference type="SUPFAM" id="SSF51126">
    <property type="entry name" value="Pectin lyase-like"/>
    <property type="match status" value="1"/>
</dbReference>
<dbReference type="InterPro" id="IPR039448">
    <property type="entry name" value="Beta_helix"/>
</dbReference>
<feature type="signal peptide" evidence="2">
    <location>
        <begin position="1"/>
        <end position="25"/>
    </location>
</feature>
<dbReference type="Gene3D" id="2.160.20.10">
    <property type="entry name" value="Single-stranded right-handed beta-helix, Pectin lyase-like"/>
    <property type="match status" value="1"/>
</dbReference>
<reference evidence="4 5" key="1">
    <citation type="journal article" date="2019" name="Int. J. Syst. Evol. Microbiol.">
        <title>Capsulimonas corticalis gen. nov., sp. nov., an aerobic capsulated bacterium, of a novel bacterial order, Capsulimonadales ord. nov., of the class Armatimonadia of the phylum Armatimonadetes.</title>
        <authorList>
            <person name="Li J."/>
            <person name="Kudo C."/>
            <person name="Tonouchi A."/>
        </authorList>
    </citation>
    <scope>NUCLEOTIDE SEQUENCE [LARGE SCALE GENOMIC DNA]</scope>
    <source>
        <strain evidence="4 5">AX-7</strain>
    </source>
</reference>
<organism evidence="4 5">
    <name type="scientific">Capsulimonas corticalis</name>
    <dbReference type="NCBI Taxonomy" id="2219043"/>
    <lineage>
        <taxon>Bacteria</taxon>
        <taxon>Bacillati</taxon>
        <taxon>Armatimonadota</taxon>
        <taxon>Armatimonadia</taxon>
        <taxon>Capsulimonadales</taxon>
        <taxon>Capsulimonadaceae</taxon>
        <taxon>Capsulimonas</taxon>
    </lineage>
</organism>
<evidence type="ECO:0000256" key="1">
    <source>
        <dbReference type="SAM" id="MobiDB-lite"/>
    </source>
</evidence>
<dbReference type="SMART" id="SM00710">
    <property type="entry name" value="PbH1"/>
    <property type="match status" value="4"/>
</dbReference>
<dbReference type="OrthoDB" id="5498325at2"/>
<dbReference type="InterPro" id="IPR006626">
    <property type="entry name" value="PbH1"/>
</dbReference>
<keyword evidence="5" id="KW-1185">Reference proteome</keyword>
<dbReference type="Pfam" id="PF13229">
    <property type="entry name" value="Beta_helix"/>
    <property type="match status" value="1"/>
</dbReference>
<dbReference type="EMBL" id="AP025739">
    <property type="protein sequence ID" value="BDI32630.1"/>
    <property type="molecule type" value="Genomic_DNA"/>
</dbReference>
<dbReference type="Proteomes" id="UP000287394">
    <property type="component" value="Chromosome"/>
</dbReference>
<feature type="chain" id="PRO_5043870668" evidence="2">
    <location>
        <begin position="26"/>
        <end position="301"/>
    </location>
</feature>
<sequence>MTFRSMTSTLAVVGVALAFATTAHAQATRTWVSGVGDDVNPGSRTAPCKTIAGAISKTAAGGEIDALDPGGFGTITITKALTLDGGAGQVASILASGVSGITINAGPSDVVTIRNFRINGIVGTLSPGTIGIRFLAGKQLIIENCNVFGFSGAGVDVTTTLPSQVVIKHSSFTNTPVGVRENSASVASSMTLSDVLIQGAVTGVDTFSGMTQLLGCTVTQSDSFGLHAEGGTISVVKSLIANAGVAAQAENGSTIRLSDNDIFDNGVCFAYNGTGKISSAANNRKAGNGSSATPNGVITVQ</sequence>
<evidence type="ECO:0000313" key="4">
    <source>
        <dbReference type="EMBL" id="BDI32630.1"/>
    </source>
</evidence>
<feature type="compositionally biased region" description="Polar residues" evidence="1">
    <location>
        <begin position="288"/>
        <end position="301"/>
    </location>
</feature>
<dbReference type="RefSeq" id="WP_119319662.1">
    <property type="nucleotide sequence ID" value="NZ_AP025739.1"/>
</dbReference>
<proteinExistence type="predicted"/>